<dbReference type="RefSeq" id="XP_022393551.1">
    <property type="nucleotide sequence ID" value="XM_022528614.1"/>
</dbReference>
<protein>
    <recommendedName>
        <fullName evidence="5">Cyanovirin-N domain-containing protein</fullName>
    </recommendedName>
</protein>
<sequence>MFQSYILIALYLSALAVGIRVGPGSQAGGSGTGGATGNTYQPLLSSTRHIHDQCVGVKILPATNINAAPPEPNRGGASRAAQPALNVIAPGPNYGNLEPSTGEPPVPPNSPMKREPVPPANGAAPPASNLNQAAGNSNVPPALPRVRLFGNCRAAGGNARPTEVGLDTCLGWDAVSESLIALPNGQGLARGGCWGCQYVRISQDRYRIDCWCDNVAQRPLEYVARGSQRRAAKVSFNQDGVFQLVNGQLTCPQPRS</sequence>
<evidence type="ECO:0008006" key="5">
    <source>
        <dbReference type="Google" id="ProtNLM"/>
    </source>
</evidence>
<feature type="signal peptide" evidence="2">
    <location>
        <begin position="1"/>
        <end position="18"/>
    </location>
</feature>
<organism evidence="3 4">
    <name type="scientific">Aspergillus bombycis</name>
    <dbReference type="NCBI Taxonomy" id="109264"/>
    <lineage>
        <taxon>Eukaryota</taxon>
        <taxon>Fungi</taxon>
        <taxon>Dikarya</taxon>
        <taxon>Ascomycota</taxon>
        <taxon>Pezizomycotina</taxon>
        <taxon>Eurotiomycetes</taxon>
        <taxon>Eurotiomycetidae</taxon>
        <taxon>Eurotiales</taxon>
        <taxon>Aspergillaceae</taxon>
        <taxon>Aspergillus</taxon>
    </lineage>
</organism>
<keyword evidence="2" id="KW-0732">Signal</keyword>
<feature type="region of interest" description="Disordered" evidence="1">
    <location>
        <begin position="90"/>
        <end position="137"/>
    </location>
</feature>
<dbReference type="EMBL" id="LYCR01000006">
    <property type="protein sequence ID" value="OGM49834.1"/>
    <property type="molecule type" value="Genomic_DNA"/>
</dbReference>
<keyword evidence="4" id="KW-1185">Reference proteome</keyword>
<proteinExistence type="predicted"/>
<dbReference type="OrthoDB" id="4461787at2759"/>
<evidence type="ECO:0000313" key="4">
    <source>
        <dbReference type="Proteomes" id="UP000179179"/>
    </source>
</evidence>
<gene>
    <name evidence="3" type="ORF">ABOM_001484</name>
</gene>
<dbReference type="Proteomes" id="UP000179179">
    <property type="component" value="Unassembled WGS sequence"/>
</dbReference>
<evidence type="ECO:0000256" key="1">
    <source>
        <dbReference type="SAM" id="MobiDB-lite"/>
    </source>
</evidence>
<dbReference type="AlphaFoldDB" id="A0A1F8ADL2"/>
<accession>A0A1F8ADL2</accession>
<evidence type="ECO:0000313" key="3">
    <source>
        <dbReference type="EMBL" id="OGM49834.1"/>
    </source>
</evidence>
<evidence type="ECO:0000256" key="2">
    <source>
        <dbReference type="SAM" id="SignalP"/>
    </source>
</evidence>
<feature type="chain" id="PRO_5009534773" description="Cyanovirin-N domain-containing protein" evidence="2">
    <location>
        <begin position="19"/>
        <end position="256"/>
    </location>
</feature>
<feature type="compositionally biased region" description="Polar residues" evidence="1">
    <location>
        <begin position="128"/>
        <end position="137"/>
    </location>
</feature>
<dbReference type="GeneID" id="34444874"/>
<comment type="caution">
    <text evidence="3">The sequence shown here is derived from an EMBL/GenBank/DDBJ whole genome shotgun (WGS) entry which is preliminary data.</text>
</comment>
<reference evidence="3 4" key="1">
    <citation type="journal article" date="2016" name="Genome Biol. Evol.">
        <title>Draft genome sequence of an aflatoxigenic Aspergillus species, A. bombycis.</title>
        <authorList>
            <person name="Moore G.G."/>
            <person name="Mack B.M."/>
            <person name="Beltz S.B."/>
            <person name="Gilbert M.K."/>
        </authorList>
    </citation>
    <scope>NUCLEOTIDE SEQUENCE [LARGE SCALE GENOMIC DNA]</scope>
    <source>
        <strain evidence="4">NRRL 26010</strain>
    </source>
</reference>
<name>A0A1F8ADL2_9EURO</name>